<protein>
    <submittedName>
        <fullName evidence="2">Uncharacterized protein</fullName>
    </submittedName>
</protein>
<keyword evidence="1" id="KW-1133">Transmembrane helix</keyword>
<accession>A0A4Y2S5Z5</accession>
<evidence type="ECO:0000313" key="2">
    <source>
        <dbReference type="EMBL" id="GBN82705.1"/>
    </source>
</evidence>
<keyword evidence="1" id="KW-0812">Transmembrane</keyword>
<proteinExistence type="predicted"/>
<keyword evidence="1" id="KW-0472">Membrane</keyword>
<reference evidence="2 3" key="1">
    <citation type="journal article" date="2019" name="Sci. Rep.">
        <title>Orb-weaving spider Araneus ventricosus genome elucidates the spidroin gene catalogue.</title>
        <authorList>
            <person name="Kono N."/>
            <person name="Nakamura H."/>
            <person name="Ohtoshi R."/>
            <person name="Moran D.A.P."/>
            <person name="Shinohara A."/>
            <person name="Yoshida Y."/>
            <person name="Fujiwara M."/>
            <person name="Mori M."/>
            <person name="Tomita M."/>
            <person name="Arakawa K."/>
        </authorList>
    </citation>
    <scope>NUCLEOTIDE SEQUENCE [LARGE SCALE GENOMIC DNA]</scope>
</reference>
<comment type="caution">
    <text evidence="2">The sequence shown here is derived from an EMBL/GenBank/DDBJ whole genome shotgun (WGS) entry which is preliminary data.</text>
</comment>
<dbReference type="AlphaFoldDB" id="A0A4Y2S5Z5"/>
<evidence type="ECO:0000313" key="3">
    <source>
        <dbReference type="Proteomes" id="UP000499080"/>
    </source>
</evidence>
<keyword evidence="3" id="KW-1185">Reference proteome</keyword>
<sequence>MQPILPQDCRRVNTGVHLRKACNEDGHDCINKRNSGVRSECFIDICFSTIEIFKNFRLILSHGTQQMTLLFMIHVLAICPLKYVIIYMCIRSSFCGIGRKGPGSFIDYLGT</sequence>
<organism evidence="2 3">
    <name type="scientific">Araneus ventricosus</name>
    <name type="common">Orbweaver spider</name>
    <name type="synonym">Epeira ventricosa</name>
    <dbReference type="NCBI Taxonomy" id="182803"/>
    <lineage>
        <taxon>Eukaryota</taxon>
        <taxon>Metazoa</taxon>
        <taxon>Ecdysozoa</taxon>
        <taxon>Arthropoda</taxon>
        <taxon>Chelicerata</taxon>
        <taxon>Arachnida</taxon>
        <taxon>Araneae</taxon>
        <taxon>Araneomorphae</taxon>
        <taxon>Entelegynae</taxon>
        <taxon>Araneoidea</taxon>
        <taxon>Araneidae</taxon>
        <taxon>Araneus</taxon>
    </lineage>
</organism>
<feature type="transmembrane region" description="Helical" evidence="1">
    <location>
        <begin position="69"/>
        <end position="90"/>
    </location>
</feature>
<dbReference type="Proteomes" id="UP000499080">
    <property type="component" value="Unassembled WGS sequence"/>
</dbReference>
<evidence type="ECO:0000256" key="1">
    <source>
        <dbReference type="SAM" id="Phobius"/>
    </source>
</evidence>
<gene>
    <name evidence="2" type="ORF">AVEN_5023_1</name>
</gene>
<name>A0A4Y2S5Z5_ARAVE</name>
<dbReference type="EMBL" id="BGPR01019710">
    <property type="protein sequence ID" value="GBN82705.1"/>
    <property type="molecule type" value="Genomic_DNA"/>
</dbReference>